<dbReference type="KEGG" id="cliz:G7Y31_02735"/>
<proteinExistence type="predicted"/>
<dbReference type="Proteomes" id="UP000594681">
    <property type="component" value="Chromosome"/>
</dbReference>
<protein>
    <submittedName>
        <fullName evidence="2">SocA family protein</fullName>
    </submittedName>
</protein>
<dbReference type="Pfam" id="PF13274">
    <property type="entry name" value="SocA_Panacea"/>
    <property type="match status" value="1"/>
</dbReference>
<evidence type="ECO:0000259" key="1">
    <source>
        <dbReference type="Pfam" id="PF13274"/>
    </source>
</evidence>
<organism evidence="2 3">
    <name type="scientific">Corynebacterium lizhenjunii</name>
    <dbReference type="NCBI Taxonomy" id="2709394"/>
    <lineage>
        <taxon>Bacteria</taxon>
        <taxon>Bacillati</taxon>
        <taxon>Actinomycetota</taxon>
        <taxon>Actinomycetes</taxon>
        <taxon>Mycobacteriales</taxon>
        <taxon>Corynebacteriaceae</taxon>
        <taxon>Corynebacterium</taxon>
    </lineage>
</organism>
<evidence type="ECO:0000313" key="3">
    <source>
        <dbReference type="Proteomes" id="UP000594681"/>
    </source>
</evidence>
<name>A0A7T0KF49_9CORY</name>
<reference evidence="2 3" key="1">
    <citation type="submission" date="2020-11" db="EMBL/GenBank/DDBJ databases">
        <title>Corynebacterium sp. ZJ-599.</title>
        <authorList>
            <person name="Zhou J."/>
        </authorList>
    </citation>
    <scope>NUCLEOTIDE SEQUENCE [LARGE SCALE GENOMIC DNA]</scope>
    <source>
        <strain evidence="2 3">ZJ-599</strain>
    </source>
</reference>
<keyword evidence="3" id="KW-1185">Reference proteome</keyword>
<evidence type="ECO:0000313" key="2">
    <source>
        <dbReference type="EMBL" id="QPK79640.1"/>
    </source>
</evidence>
<gene>
    <name evidence="2" type="ORF">G7Y31_02735</name>
</gene>
<dbReference type="InterPro" id="IPR025272">
    <property type="entry name" value="SocA_Panacea"/>
</dbReference>
<sequence length="209" mass="23190">MTAIKTAQALNFFLQRDARDAHSVDGNSCRKLIALLWAADRLSLRSFGHSMTEDQYVALPSGPVASGVRALMEACEHGSSTAPEGCSEADVRWWREHFEARGGVLKCIAEVGSDYLSQADVLILEMAYAKFRGIETSEVSEISRMYPEWTRKFIPGSLAEARGIELADFFANPEDGADPYFQVEQDTLEAASYFFNERRALLASLGLQH</sequence>
<accession>A0A7T0KF49</accession>
<dbReference type="RefSeq" id="WP_165008414.1">
    <property type="nucleotide sequence ID" value="NZ_CP064954.1"/>
</dbReference>
<dbReference type="AlphaFoldDB" id="A0A7T0KF49"/>
<feature type="domain" description="Antitoxin SocA-like Panacea" evidence="1">
    <location>
        <begin position="35"/>
        <end position="149"/>
    </location>
</feature>
<dbReference type="EMBL" id="CP064954">
    <property type="protein sequence ID" value="QPK79640.1"/>
    <property type="molecule type" value="Genomic_DNA"/>
</dbReference>